<evidence type="ECO:0008006" key="4">
    <source>
        <dbReference type="Google" id="ProtNLM"/>
    </source>
</evidence>
<dbReference type="SUPFAM" id="SSF52266">
    <property type="entry name" value="SGNH hydrolase"/>
    <property type="match status" value="1"/>
</dbReference>
<dbReference type="CDD" id="cd00229">
    <property type="entry name" value="SGNH_hydrolase"/>
    <property type="match status" value="1"/>
</dbReference>
<dbReference type="AlphaFoldDB" id="A0A0G1GI16"/>
<dbReference type="InterPro" id="IPR036514">
    <property type="entry name" value="SGNH_hydro_sf"/>
</dbReference>
<reference evidence="2 3" key="1">
    <citation type="journal article" date="2015" name="Nature">
        <title>rRNA introns, odd ribosomes, and small enigmatic genomes across a large radiation of phyla.</title>
        <authorList>
            <person name="Brown C.T."/>
            <person name="Hug L.A."/>
            <person name="Thomas B.C."/>
            <person name="Sharon I."/>
            <person name="Castelle C.J."/>
            <person name="Singh A."/>
            <person name="Wilkins M.J."/>
            <person name="Williams K.H."/>
            <person name="Banfield J.F."/>
        </authorList>
    </citation>
    <scope>NUCLEOTIDE SEQUENCE [LARGE SCALE GENOMIC DNA]</scope>
</reference>
<protein>
    <recommendedName>
        <fullName evidence="4">SGNH hydrolase-type esterase domain-containing protein</fullName>
    </recommendedName>
</protein>
<organism evidence="2 3">
    <name type="scientific">Candidatus Gottesmanbacteria bacterium GW2011_GWA2_43_14</name>
    <dbReference type="NCBI Taxonomy" id="1618443"/>
    <lineage>
        <taxon>Bacteria</taxon>
        <taxon>Candidatus Gottesmaniibacteriota</taxon>
    </lineage>
</organism>
<dbReference type="Proteomes" id="UP000034894">
    <property type="component" value="Unassembled WGS sequence"/>
</dbReference>
<feature type="transmembrane region" description="Helical" evidence="1">
    <location>
        <begin position="7"/>
        <end position="24"/>
    </location>
</feature>
<proteinExistence type="predicted"/>
<keyword evidence="1" id="KW-0472">Membrane</keyword>
<evidence type="ECO:0000313" key="2">
    <source>
        <dbReference type="EMBL" id="KKS98433.1"/>
    </source>
</evidence>
<name>A0A0G1GI16_9BACT</name>
<dbReference type="Gene3D" id="3.40.50.1110">
    <property type="entry name" value="SGNH hydrolase"/>
    <property type="match status" value="1"/>
</dbReference>
<evidence type="ECO:0000313" key="3">
    <source>
        <dbReference type="Proteomes" id="UP000034894"/>
    </source>
</evidence>
<dbReference type="STRING" id="1618443.UV73_C0002G0147"/>
<accession>A0A0G1GI16</accession>
<keyword evidence="1" id="KW-1133">Transmembrane helix</keyword>
<keyword evidence="1" id="KW-0812">Transmembrane</keyword>
<evidence type="ECO:0000256" key="1">
    <source>
        <dbReference type="SAM" id="Phobius"/>
    </source>
</evidence>
<gene>
    <name evidence="2" type="ORF">UV73_C0002G0147</name>
</gene>
<sequence length="319" mass="37674">MILKKTVLLAIVLFQMILVFHLLLKVKNLLNIQTYEVNDQYITRISKQEVSIATNSSNFKNYYELIPGSTVKFNPDWLGVQAIHTVNADGLHDRFDYEFEKERDTFRIITVGDSFTYGSYIDTKDNYTELLENKLRNEKPCKNFSKYEVINTGMHGFDVEFTIERLLTKGLTYKPDLVIWLLHAWNLDRVNEITIGLQEKKQYDSYDKLKNDTYSVLKEKYNTDIMSYQKKVLDRLSNSYKGKLLIVTFKDFREDEKALELVKYLLDKNPGYAFFDSLLEYWQDDSIRLPDDHPNKKGHIKIAEKLYEYLMSNLKYVCS</sequence>
<comment type="caution">
    <text evidence="2">The sequence shown here is derived from an EMBL/GenBank/DDBJ whole genome shotgun (WGS) entry which is preliminary data.</text>
</comment>
<dbReference type="EMBL" id="LCFP01000002">
    <property type="protein sequence ID" value="KKS98433.1"/>
    <property type="molecule type" value="Genomic_DNA"/>
</dbReference>